<dbReference type="Proteomes" id="UP001163947">
    <property type="component" value="Chromosome"/>
</dbReference>
<evidence type="ECO:0000256" key="5">
    <source>
        <dbReference type="ARBA" id="ARBA00022793"/>
    </source>
</evidence>
<dbReference type="InterPro" id="IPR017595">
    <property type="entry name" value="OHCU_decarboxylase-2"/>
</dbReference>
<dbReference type="GeneID" id="83619266"/>
<evidence type="ECO:0000256" key="6">
    <source>
        <dbReference type="ARBA" id="ARBA00023239"/>
    </source>
</evidence>
<keyword evidence="4" id="KW-0659">Purine metabolism</keyword>
<evidence type="ECO:0000256" key="3">
    <source>
        <dbReference type="ARBA" id="ARBA00012257"/>
    </source>
</evidence>
<protein>
    <recommendedName>
        <fullName evidence="3">2-oxo-4-hydroxy-4-carboxy-5-ureidoimidazoline decarboxylase</fullName>
        <ecNumber evidence="3">4.1.1.97</ecNumber>
    </recommendedName>
</protein>
<dbReference type="NCBIfam" id="NF010372">
    <property type="entry name" value="PRK13798.1"/>
    <property type="match status" value="1"/>
</dbReference>
<evidence type="ECO:0000259" key="7">
    <source>
        <dbReference type="Pfam" id="PF09349"/>
    </source>
</evidence>
<evidence type="ECO:0000256" key="1">
    <source>
        <dbReference type="ARBA" id="ARBA00001163"/>
    </source>
</evidence>
<dbReference type="EC" id="4.1.1.97" evidence="3"/>
<keyword evidence="5" id="KW-0210">Decarboxylase</keyword>
<dbReference type="GO" id="GO:0006144">
    <property type="term" value="P:purine nucleobase metabolic process"/>
    <property type="evidence" value="ECO:0007669"/>
    <property type="project" value="UniProtKB-KW"/>
</dbReference>
<dbReference type="AlphaFoldDB" id="A0AA46NVY1"/>
<dbReference type="PANTHER" id="PTHR43466:SF1">
    <property type="entry name" value="2-OXO-4-HYDROXY-4-CARBOXY-5-UREIDOIMIDAZOLINE DECARBOXYLASE-RELATED"/>
    <property type="match status" value="1"/>
</dbReference>
<proteinExistence type="predicted"/>
<keyword evidence="6 8" id="KW-0456">Lyase</keyword>
<evidence type="ECO:0000313" key="8">
    <source>
        <dbReference type="EMBL" id="UYF94679.1"/>
    </source>
</evidence>
<sequence length="172" mass="18026">MPYTVAEFDALPEPEAVALLTTCCAGATWAARVAAGRPYGDRPALLDAVSVAIAGLDDHGRAEALAGHPRIGERSESASSQREQSAVATADARILAALAAGNRAYEDRFGHVYLVRAAGRSAAELLDILHRRLGNDPATEAAEVRSALADITRLRLERLVLDEADVASRGGG</sequence>
<reference evidence="8" key="1">
    <citation type="submission" date="2022-09" db="EMBL/GenBank/DDBJ databases">
        <title>The genome sequence of Rhodococcus aetherivorans N1.</title>
        <authorList>
            <person name="Jiang W."/>
        </authorList>
    </citation>
    <scope>NUCLEOTIDE SEQUENCE</scope>
    <source>
        <strain evidence="8">N1</strain>
    </source>
</reference>
<comment type="pathway">
    <text evidence="2">Purine metabolism; urate degradation; (S)-allantoin from urate: step 3/3.</text>
</comment>
<dbReference type="SUPFAM" id="SSF158694">
    <property type="entry name" value="UraD-Like"/>
    <property type="match status" value="1"/>
</dbReference>
<feature type="domain" description="Oxo-4-hydroxy-4-carboxy-5-ureidoimidazoline decarboxylase" evidence="7">
    <location>
        <begin position="10"/>
        <end position="157"/>
    </location>
</feature>
<dbReference type="NCBIfam" id="TIGR03180">
    <property type="entry name" value="UraD_2"/>
    <property type="match status" value="1"/>
</dbReference>
<dbReference type="Gene3D" id="1.10.3330.10">
    <property type="entry name" value="Oxo-4-hydroxy-4-carboxy-5-ureidoimidazoline decarboxylase"/>
    <property type="match status" value="1"/>
</dbReference>
<dbReference type="EMBL" id="CP106982">
    <property type="protein sequence ID" value="UYF94679.1"/>
    <property type="molecule type" value="Genomic_DNA"/>
</dbReference>
<evidence type="ECO:0000313" key="9">
    <source>
        <dbReference type="Proteomes" id="UP001163947"/>
    </source>
</evidence>
<name>A0AA46NVY1_9NOCA</name>
<dbReference type="InterPro" id="IPR018020">
    <property type="entry name" value="OHCU_decarboxylase"/>
</dbReference>
<dbReference type="GO" id="GO:0019628">
    <property type="term" value="P:urate catabolic process"/>
    <property type="evidence" value="ECO:0007669"/>
    <property type="project" value="TreeGrafter"/>
</dbReference>
<evidence type="ECO:0000256" key="4">
    <source>
        <dbReference type="ARBA" id="ARBA00022631"/>
    </source>
</evidence>
<evidence type="ECO:0000256" key="2">
    <source>
        <dbReference type="ARBA" id="ARBA00004754"/>
    </source>
</evidence>
<gene>
    <name evidence="8" type="primary">uraD</name>
    <name evidence="8" type="ORF">OCS65_02570</name>
</gene>
<comment type="catalytic activity">
    <reaction evidence="1">
        <text>5-hydroxy-2-oxo-4-ureido-2,5-dihydro-1H-imidazole-5-carboxylate + H(+) = (S)-allantoin + CO2</text>
        <dbReference type="Rhea" id="RHEA:26301"/>
        <dbReference type="ChEBI" id="CHEBI:15378"/>
        <dbReference type="ChEBI" id="CHEBI:15678"/>
        <dbReference type="ChEBI" id="CHEBI:16526"/>
        <dbReference type="ChEBI" id="CHEBI:58639"/>
        <dbReference type="EC" id="4.1.1.97"/>
    </reaction>
</comment>
<organism evidence="8 9">
    <name type="scientific">Rhodococcus aetherivorans</name>
    <dbReference type="NCBI Taxonomy" id="191292"/>
    <lineage>
        <taxon>Bacteria</taxon>
        <taxon>Bacillati</taxon>
        <taxon>Actinomycetota</taxon>
        <taxon>Actinomycetes</taxon>
        <taxon>Mycobacteriales</taxon>
        <taxon>Nocardiaceae</taxon>
        <taxon>Rhodococcus</taxon>
    </lineage>
</organism>
<dbReference type="PANTHER" id="PTHR43466">
    <property type="entry name" value="2-OXO-4-HYDROXY-4-CARBOXY-5-UREIDOIMIDAZOLINE DECARBOXYLASE-RELATED"/>
    <property type="match status" value="1"/>
</dbReference>
<accession>A0AA46NVY1</accession>
<dbReference type="GO" id="GO:0051997">
    <property type="term" value="F:2-oxo-4-hydroxy-4-carboxy-5-ureidoimidazoline decarboxylase activity"/>
    <property type="evidence" value="ECO:0007669"/>
    <property type="project" value="UniProtKB-EC"/>
</dbReference>
<dbReference type="RefSeq" id="WP_231772301.1">
    <property type="nucleotide sequence ID" value="NZ_CP088969.1"/>
</dbReference>
<dbReference type="InterPro" id="IPR036778">
    <property type="entry name" value="OHCU_decarboxylase_sf"/>
</dbReference>
<dbReference type="Pfam" id="PF09349">
    <property type="entry name" value="OHCU_decarbox"/>
    <property type="match status" value="1"/>
</dbReference>